<dbReference type="RefSeq" id="WP_119085257.1">
    <property type="nucleotide sequence ID" value="NZ_QXIY01000009.1"/>
</dbReference>
<dbReference type="UniPathway" id="UPA00253"/>
<organism evidence="9 10">
    <name type="scientific">Candidatus Cryosericum septentrionale</name>
    <dbReference type="NCBI Taxonomy" id="2290913"/>
    <lineage>
        <taxon>Bacteria</taxon>
        <taxon>Pseudomonadati</taxon>
        <taxon>Caldisericota/Cryosericota group</taxon>
        <taxon>Candidatus Cryosericota</taxon>
        <taxon>Candidatus Cryosericia</taxon>
        <taxon>Candidatus Cryosericales</taxon>
        <taxon>Candidatus Cryosericaceae</taxon>
        <taxon>Candidatus Cryosericum</taxon>
    </lineage>
</organism>
<evidence type="ECO:0000313" key="9">
    <source>
        <dbReference type="EMBL" id="RIE17231.1"/>
    </source>
</evidence>
<evidence type="ECO:0000256" key="3">
    <source>
        <dbReference type="ARBA" id="ARBA00022741"/>
    </source>
</evidence>
<evidence type="ECO:0000256" key="6">
    <source>
        <dbReference type="RuleBase" id="RU003811"/>
    </source>
</evidence>
<dbReference type="GO" id="GO:0005737">
    <property type="term" value="C:cytoplasm"/>
    <property type="evidence" value="ECO:0007669"/>
    <property type="project" value="InterPro"/>
</dbReference>
<dbReference type="InterPro" id="IPR022310">
    <property type="entry name" value="NAD/GMP_synthase"/>
</dbReference>
<evidence type="ECO:0000256" key="7">
    <source>
        <dbReference type="RuleBase" id="RU003812"/>
    </source>
</evidence>
<dbReference type="EMBL" id="QXIY01000009">
    <property type="protein sequence ID" value="RIE17231.1"/>
    <property type="molecule type" value="Genomic_DNA"/>
</dbReference>
<dbReference type="Gene3D" id="3.40.50.620">
    <property type="entry name" value="HUPs"/>
    <property type="match status" value="1"/>
</dbReference>
<reference evidence="9 10" key="1">
    <citation type="submission" date="2018-09" db="EMBL/GenBank/DDBJ databases">
        <title>Discovery and Ecogenomic Context for Candidatus Cryosericales, a Global Caldiserica Order Active in Thawing Permafrost.</title>
        <authorList>
            <person name="Martinez M.A."/>
            <person name="Woodcroft B.J."/>
            <person name="Ignacio Espinoza J.C."/>
            <person name="Zayed A."/>
            <person name="Singleton C.M."/>
            <person name="Boyd J."/>
            <person name="Li Y.-F."/>
            <person name="Purvine S."/>
            <person name="Maughan H."/>
            <person name="Hodgkins S.B."/>
            <person name="Anderson D."/>
            <person name="Sederholm M."/>
            <person name="Temperton B."/>
            <person name="Saleska S.R."/>
            <person name="Tyson G.W."/>
            <person name="Rich V.I."/>
        </authorList>
    </citation>
    <scope>NUCLEOTIDE SEQUENCE [LARGE SCALE GENOMIC DNA]</scope>
    <source>
        <strain evidence="9 10">SMC1</strain>
    </source>
</reference>
<dbReference type="AlphaFoldDB" id="A0A398E3L7"/>
<comment type="pathway">
    <text evidence="1">Cofactor biosynthesis; NAD(+) biosynthesis.</text>
</comment>
<evidence type="ECO:0000256" key="1">
    <source>
        <dbReference type="ARBA" id="ARBA00004790"/>
    </source>
</evidence>
<dbReference type="CDD" id="cd00553">
    <property type="entry name" value="NAD_synthase"/>
    <property type="match status" value="1"/>
</dbReference>
<sequence length="301" mass="32875">MKLDSSVFELDLDRVIPVIETFIAAKMNELGRTGIVVPLSGGLDSSTVAVLCAQSVGLDKVTALLLPDRQGAPDAIKFATLVADRLGIKTVRQDTTKLNKSGGVYDFIANKVPNKKLVASVVRRYLSGDDGNFYLAGIAGTDHQLTREALASIYAKQRLRMVTTYHYAELHRLMVVGSAHKSEDLLGLFVKFGVDDVADLMPLKMLYRSQVLAIAARVGVPTEVLERSPNPEMLPGIEDKYQDVLHVSSEAVDLVLWGIEQGLDDAFIAESVALPVAKVAELRDIVRLSAHMRHPSQFPQL</sequence>
<dbReference type="GO" id="GO:0003952">
    <property type="term" value="F:NAD+ synthase (glutamine-hydrolyzing) activity"/>
    <property type="evidence" value="ECO:0007669"/>
    <property type="project" value="InterPro"/>
</dbReference>
<dbReference type="EC" id="6.3.1.5" evidence="7"/>
<proteinExistence type="inferred from homology"/>
<dbReference type="SUPFAM" id="SSF52402">
    <property type="entry name" value="Adenine nucleotide alpha hydrolases-like"/>
    <property type="match status" value="1"/>
</dbReference>
<keyword evidence="4 6" id="KW-0067">ATP-binding</keyword>
<dbReference type="PANTHER" id="PTHR23090:SF9">
    <property type="entry name" value="GLUTAMINE-DEPENDENT NAD(+) SYNTHETASE"/>
    <property type="match status" value="1"/>
</dbReference>
<accession>A0A398E3L7</accession>
<keyword evidence="10" id="KW-1185">Reference proteome</keyword>
<gene>
    <name evidence="9" type="primary">nadE</name>
    <name evidence="9" type="ORF">SMC1_02615</name>
</gene>
<feature type="domain" description="NAD/GMP synthase" evidence="8">
    <location>
        <begin position="17"/>
        <end position="96"/>
    </location>
</feature>
<dbReference type="PANTHER" id="PTHR23090">
    <property type="entry name" value="NH 3 /GLUTAMINE-DEPENDENT NAD + SYNTHETASE"/>
    <property type="match status" value="1"/>
</dbReference>
<dbReference type="GO" id="GO:0005524">
    <property type="term" value="F:ATP binding"/>
    <property type="evidence" value="ECO:0007669"/>
    <property type="project" value="UniProtKB-KW"/>
</dbReference>
<keyword evidence="5 6" id="KW-0520">NAD</keyword>
<dbReference type="GO" id="GO:0004359">
    <property type="term" value="F:glutaminase activity"/>
    <property type="evidence" value="ECO:0007669"/>
    <property type="project" value="InterPro"/>
</dbReference>
<keyword evidence="3 6" id="KW-0547">Nucleotide-binding</keyword>
<evidence type="ECO:0000256" key="5">
    <source>
        <dbReference type="ARBA" id="ARBA00023027"/>
    </source>
</evidence>
<dbReference type="OrthoDB" id="9799210at2"/>
<name>A0A398E3L7_9BACT</name>
<evidence type="ECO:0000256" key="4">
    <source>
        <dbReference type="ARBA" id="ARBA00022840"/>
    </source>
</evidence>
<evidence type="ECO:0000256" key="2">
    <source>
        <dbReference type="ARBA" id="ARBA00022598"/>
    </source>
</evidence>
<comment type="caution">
    <text evidence="9">The sequence shown here is derived from an EMBL/GenBank/DDBJ whole genome shotgun (WGS) entry which is preliminary data.</text>
</comment>
<dbReference type="NCBIfam" id="TIGR00552">
    <property type="entry name" value="nadE"/>
    <property type="match status" value="1"/>
</dbReference>
<feature type="domain" description="NAD/GMP synthase" evidence="8">
    <location>
        <begin position="148"/>
        <end position="294"/>
    </location>
</feature>
<dbReference type="InterPro" id="IPR003694">
    <property type="entry name" value="NAD_synthase"/>
</dbReference>
<dbReference type="GO" id="GO:0009435">
    <property type="term" value="P:NAD+ biosynthetic process"/>
    <property type="evidence" value="ECO:0007669"/>
    <property type="project" value="UniProtKB-UniPathway"/>
</dbReference>
<keyword evidence="2 6" id="KW-0436">Ligase</keyword>
<comment type="similarity">
    <text evidence="6">Belongs to the NAD synthetase family.</text>
</comment>
<dbReference type="InterPro" id="IPR014729">
    <property type="entry name" value="Rossmann-like_a/b/a_fold"/>
</dbReference>
<dbReference type="Pfam" id="PF02540">
    <property type="entry name" value="NAD_synthase"/>
    <property type="match status" value="2"/>
</dbReference>
<comment type="catalytic activity">
    <reaction evidence="7">
        <text>deamido-NAD(+) + NH4(+) + ATP = AMP + diphosphate + NAD(+) + H(+)</text>
        <dbReference type="Rhea" id="RHEA:21188"/>
        <dbReference type="ChEBI" id="CHEBI:15378"/>
        <dbReference type="ChEBI" id="CHEBI:28938"/>
        <dbReference type="ChEBI" id="CHEBI:30616"/>
        <dbReference type="ChEBI" id="CHEBI:33019"/>
        <dbReference type="ChEBI" id="CHEBI:57540"/>
        <dbReference type="ChEBI" id="CHEBI:58437"/>
        <dbReference type="ChEBI" id="CHEBI:456215"/>
        <dbReference type="EC" id="6.3.1.5"/>
    </reaction>
</comment>
<protein>
    <recommendedName>
        <fullName evidence="7">NH(3)-dependent NAD(+) synthetase</fullName>
        <ecNumber evidence="7">6.3.1.5</ecNumber>
    </recommendedName>
</protein>
<dbReference type="Proteomes" id="UP000266113">
    <property type="component" value="Unassembled WGS sequence"/>
</dbReference>
<evidence type="ECO:0000313" key="10">
    <source>
        <dbReference type="Proteomes" id="UP000266113"/>
    </source>
</evidence>
<evidence type="ECO:0000259" key="8">
    <source>
        <dbReference type="Pfam" id="PF02540"/>
    </source>
</evidence>
<dbReference type="GO" id="GO:0008795">
    <property type="term" value="F:NAD+ synthase activity"/>
    <property type="evidence" value="ECO:0007669"/>
    <property type="project" value="UniProtKB-EC"/>
</dbReference>